<organism evidence="1 2">
    <name type="scientific">Racocetra persica</name>
    <dbReference type="NCBI Taxonomy" id="160502"/>
    <lineage>
        <taxon>Eukaryota</taxon>
        <taxon>Fungi</taxon>
        <taxon>Fungi incertae sedis</taxon>
        <taxon>Mucoromycota</taxon>
        <taxon>Glomeromycotina</taxon>
        <taxon>Glomeromycetes</taxon>
        <taxon>Diversisporales</taxon>
        <taxon>Gigasporaceae</taxon>
        <taxon>Racocetra</taxon>
    </lineage>
</organism>
<gene>
    <name evidence="1" type="ORF">RPERSI_LOCUS36989</name>
</gene>
<accession>A0ACA9T0A6</accession>
<comment type="caution">
    <text evidence="1">The sequence shown here is derived from an EMBL/GenBank/DDBJ whole genome shotgun (WGS) entry which is preliminary data.</text>
</comment>
<evidence type="ECO:0000313" key="1">
    <source>
        <dbReference type="EMBL" id="CAG8852267.1"/>
    </source>
</evidence>
<proteinExistence type="predicted"/>
<reference evidence="1" key="1">
    <citation type="submission" date="2021-06" db="EMBL/GenBank/DDBJ databases">
        <authorList>
            <person name="Kallberg Y."/>
            <person name="Tangrot J."/>
            <person name="Rosling A."/>
        </authorList>
    </citation>
    <scope>NUCLEOTIDE SEQUENCE</scope>
    <source>
        <strain evidence="1">MA461A</strain>
    </source>
</reference>
<sequence length="59" mass="7081">FNSEKLRFTWLAREEIIPTSFEKHDVEAMIEIYLIEIMKENYEQVIRLTPASPLNAKKR</sequence>
<keyword evidence="2" id="KW-1185">Reference proteome</keyword>
<protein>
    <submittedName>
        <fullName evidence="1">7010_t:CDS:1</fullName>
    </submittedName>
</protein>
<dbReference type="EMBL" id="CAJVQC010180985">
    <property type="protein sequence ID" value="CAG8852267.1"/>
    <property type="molecule type" value="Genomic_DNA"/>
</dbReference>
<evidence type="ECO:0000313" key="2">
    <source>
        <dbReference type="Proteomes" id="UP000789920"/>
    </source>
</evidence>
<dbReference type="Proteomes" id="UP000789920">
    <property type="component" value="Unassembled WGS sequence"/>
</dbReference>
<feature type="non-terminal residue" evidence="1">
    <location>
        <position position="1"/>
    </location>
</feature>
<feature type="non-terminal residue" evidence="1">
    <location>
        <position position="59"/>
    </location>
</feature>
<name>A0ACA9T0A6_9GLOM</name>